<evidence type="ECO:0000256" key="1">
    <source>
        <dbReference type="SAM" id="MobiDB-lite"/>
    </source>
</evidence>
<name>A0ABV5G315_9MICC</name>
<organism evidence="2 3">
    <name type="scientific">Citricoccus parietis</name>
    <dbReference type="NCBI Taxonomy" id="592307"/>
    <lineage>
        <taxon>Bacteria</taxon>
        <taxon>Bacillati</taxon>
        <taxon>Actinomycetota</taxon>
        <taxon>Actinomycetes</taxon>
        <taxon>Micrococcales</taxon>
        <taxon>Micrococcaceae</taxon>
        <taxon>Citricoccus</taxon>
    </lineage>
</organism>
<proteinExistence type="predicted"/>
<accession>A0ABV5G315</accession>
<sequence>MAGSPWLYCSSSIRKPTAVPTRSSVLTGTDEARTSRSWQATSRPVVAGGKSPLSATKYSGSSA</sequence>
<dbReference type="EMBL" id="JBHMFI010000001">
    <property type="protein sequence ID" value="MFB9073323.1"/>
    <property type="molecule type" value="Genomic_DNA"/>
</dbReference>
<dbReference type="Proteomes" id="UP001589575">
    <property type="component" value="Unassembled WGS sequence"/>
</dbReference>
<keyword evidence="3" id="KW-1185">Reference proteome</keyword>
<feature type="compositionally biased region" description="Polar residues" evidence="1">
    <location>
        <begin position="53"/>
        <end position="63"/>
    </location>
</feature>
<reference evidence="2 3" key="1">
    <citation type="submission" date="2024-09" db="EMBL/GenBank/DDBJ databases">
        <authorList>
            <person name="Sun Q."/>
            <person name="Mori K."/>
        </authorList>
    </citation>
    <scope>NUCLEOTIDE SEQUENCE [LARGE SCALE GENOMIC DNA]</scope>
    <source>
        <strain evidence="2 3">CCM 7609</strain>
    </source>
</reference>
<comment type="caution">
    <text evidence="2">The sequence shown here is derived from an EMBL/GenBank/DDBJ whole genome shotgun (WGS) entry which is preliminary data.</text>
</comment>
<gene>
    <name evidence="2" type="ORF">ACFFX0_19825</name>
</gene>
<feature type="region of interest" description="Disordered" evidence="1">
    <location>
        <begin position="19"/>
        <end position="63"/>
    </location>
</feature>
<protein>
    <submittedName>
        <fullName evidence="2">Uncharacterized protein</fullName>
    </submittedName>
</protein>
<evidence type="ECO:0000313" key="2">
    <source>
        <dbReference type="EMBL" id="MFB9073323.1"/>
    </source>
</evidence>
<evidence type="ECO:0000313" key="3">
    <source>
        <dbReference type="Proteomes" id="UP001589575"/>
    </source>
</evidence>